<dbReference type="GO" id="GO:0032259">
    <property type="term" value="P:methylation"/>
    <property type="evidence" value="ECO:0007669"/>
    <property type="project" value="UniProtKB-KW"/>
</dbReference>
<dbReference type="InterPro" id="IPR001077">
    <property type="entry name" value="COMT_C"/>
</dbReference>
<dbReference type="Proteomes" id="UP000765802">
    <property type="component" value="Unassembled WGS sequence"/>
</dbReference>
<reference evidence="6 7" key="1">
    <citation type="submission" date="2016-07" db="EMBL/GenBank/DDBJ databases">
        <title>Genome analysis of Flavihumibacter stibioxidans YS-17.</title>
        <authorList>
            <person name="Shi K."/>
            <person name="Han Y."/>
            <person name="Wang G."/>
        </authorList>
    </citation>
    <scope>NUCLEOTIDE SEQUENCE [LARGE SCALE GENOMIC DNA]</scope>
    <source>
        <strain evidence="6 7">YS-17</strain>
    </source>
</reference>
<proteinExistence type="predicted"/>
<dbReference type="PROSITE" id="PS51683">
    <property type="entry name" value="SAM_OMT_II"/>
    <property type="match status" value="1"/>
</dbReference>
<keyword evidence="3" id="KW-0949">S-adenosyl-L-methionine</keyword>
<dbReference type="SUPFAM" id="SSF53335">
    <property type="entry name" value="S-adenosyl-L-methionine-dependent methyltransferases"/>
    <property type="match status" value="1"/>
</dbReference>
<comment type="caution">
    <text evidence="6">The sequence shown here is derived from an EMBL/GenBank/DDBJ whole genome shotgun (WGS) entry which is preliminary data.</text>
</comment>
<evidence type="ECO:0000259" key="5">
    <source>
        <dbReference type="Pfam" id="PF21212"/>
    </source>
</evidence>
<evidence type="ECO:0000256" key="3">
    <source>
        <dbReference type="ARBA" id="ARBA00022691"/>
    </source>
</evidence>
<gene>
    <name evidence="6" type="ORF">BC349_12560</name>
</gene>
<dbReference type="PANTHER" id="PTHR43712">
    <property type="entry name" value="PUTATIVE (AFU_ORTHOLOGUE AFUA_4G14580)-RELATED"/>
    <property type="match status" value="1"/>
</dbReference>
<dbReference type="Gene3D" id="3.40.50.150">
    <property type="entry name" value="Vaccinia Virus protein VP39"/>
    <property type="match status" value="1"/>
</dbReference>
<evidence type="ECO:0000313" key="7">
    <source>
        <dbReference type="Proteomes" id="UP000765802"/>
    </source>
</evidence>
<evidence type="ECO:0000256" key="1">
    <source>
        <dbReference type="ARBA" id="ARBA00022603"/>
    </source>
</evidence>
<protein>
    <submittedName>
        <fullName evidence="6">Methyltransferase</fullName>
    </submittedName>
</protein>
<keyword evidence="1 6" id="KW-0489">Methyltransferase</keyword>
<dbReference type="Gene3D" id="1.10.10.10">
    <property type="entry name" value="Winged helix-like DNA-binding domain superfamily/Winged helix DNA-binding domain"/>
    <property type="match status" value="1"/>
</dbReference>
<organism evidence="6 7">
    <name type="scientific">Flavihumibacter stibioxidans</name>
    <dbReference type="NCBI Taxonomy" id="1834163"/>
    <lineage>
        <taxon>Bacteria</taxon>
        <taxon>Pseudomonadati</taxon>
        <taxon>Bacteroidota</taxon>
        <taxon>Chitinophagia</taxon>
        <taxon>Chitinophagales</taxon>
        <taxon>Chitinophagaceae</taxon>
        <taxon>Flavihumibacter</taxon>
    </lineage>
</organism>
<dbReference type="Pfam" id="PF21212">
    <property type="entry name" value="Dimerisation2-like_dom"/>
    <property type="match status" value="1"/>
</dbReference>
<evidence type="ECO:0000256" key="2">
    <source>
        <dbReference type="ARBA" id="ARBA00022679"/>
    </source>
</evidence>
<dbReference type="GO" id="GO:0008168">
    <property type="term" value="F:methyltransferase activity"/>
    <property type="evidence" value="ECO:0007669"/>
    <property type="project" value="UniProtKB-KW"/>
</dbReference>
<dbReference type="SUPFAM" id="SSF46785">
    <property type="entry name" value="Winged helix' DNA-binding domain"/>
    <property type="match status" value="1"/>
</dbReference>
<dbReference type="InterPro" id="IPR049480">
    <property type="entry name" value="BVU_1015-like_N"/>
</dbReference>
<accession>A0ABR7MB83</accession>
<dbReference type="InterPro" id="IPR036390">
    <property type="entry name" value="WH_DNA-bd_sf"/>
</dbReference>
<sequence length="365" mass="40531">MNHFSKDTKTALEAKEEAQRIAFGPVVFQAAQTMRRNGLLKAIREAGKTGITIEAAAEKTGLSHYGARVLMEAGLGMGALIVNDDRYSLTKTGFFLLSDPLTAVNMDFIGDVCYEGLADLDKSIENGKPEGLKVFGEWPTIYEGLSKLPKDIQTSWFNFDHYYSDGSFPLALPMVFETGVKNIIDIGGNTGKWAISCAQYAPDIHVTIMDLPGQVNMAMERIESLGLSDRISFHPVNILDEAQQFPRGHDGIWMSQFLDCFSDAEITSILKRCNTALDENGYVFILENFWDCQRFAAAAFSLQMTSLYFTAMANGNSQMYDSAVFKKCIEDAGLMIEKQIDHIGEGGHTLLICRKQKATQHFNHP</sequence>
<keyword evidence="7" id="KW-1185">Reference proteome</keyword>
<dbReference type="InterPro" id="IPR029063">
    <property type="entry name" value="SAM-dependent_MTases_sf"/>
</dbReference>
<dbReference type="Pfam" id="PF00891">
    <property type="entry name" value="Methyltransf_2"/>
    <property type="match status" value="1"/>
</dbReference>
<dbReference type="InterPro" id="IPR016461">
    <property type="entry name" value="COMT-like"/>
</dbReference>
<evidence type="ECO:0000313" key="6">
    <source>
        <dbReference type="EMBL" id="MBC6491886.1"/>
    </source>
</evidence>
<evidence type="ECO:0000259" key="4">
    <source>
        <dbReference type="Pfam" id="PF00891"/>
    </source>
</evidence>
<dbReference type="Gene3D" id="1.20.58.1390">
    <property type="match status" value="1"/>
</dbReference>
<dbReference type="EMBL" id="MBUA01000023">
    <property type="protein sequence ID" value="MBC6491886.1"/>
    <property type="molecule type" value="Genomic_DNA"/>
</dbReference>
<dbReference type="CDD" id="cd02440">
    <property type="entry name" value="AdoMet_MTases"/>
    <property type="match status" value="1"/>
</dbReference>
<feature type="domain" description="O-methyltransferase C-terminal" evidence="4">
    <location>
        <begin position="179"/>
        <end position="333"/>
    </location>
</feature>
<name>A0ABR7MB83_9BACT</name>
<keyword evidence="2" id="KW-0808">Transferase</keyword>
<feature type="domain" description="BVU-1015-like N-terminal dimerisation-like" evidence="5">
    <location>
        <begin position="17"/>
        <end position="87"/>
    </location>
</feature>
<dbReference type="InterPro" id="IPR036388">
    <property type="entry name" value="WH-like_DNA-bd_sf"/>
</dbReference>
<dbReference type="RefSeq" id="WP_187257205.1">
    <property type="nucleotide sequence ID" value="NZ_JBHULF010000007.1"/>
</dbReference>
<dbReference type="PANTHER" id="PTHR43712:SF2">
    <property type="entry name" value="O-METHYLTRANSFERASE CICE"/>
    <property type="match status" value="1"/>
</dbReference>